<protein>
    <submittedName>
        <fullName evidence="2">Uncharacterized protein</fullName>
    </submittedName>
</protein>
<evidence type="ECO:0000256" key="1">
    <source>
        <dbReference type="SAM" id="MobiDB-lite"/>
    </source>
</evidence>
<name>A0A6C0B0S3_9ZZZZ</name>
<feature type="compositionally biased region" description="Polar residues" evidence="1">
    <location>
        <begin position="38"/>
        <end position="50"/>
    </location>
</feature>
<evidence type="ECO:0000313" key="2">
    <source>
        <dbReference type="EMBL" id="QHS85807.1"/>
    </source>
</evidence>
<organism evidence="2">
    <name type="scientific">viral metagenome</name>
    <dbReference type="NCBI Taxonomy" id="1070528"/>
    <lineage>
        <taxon>unclassified sequences</taxon>
        <taxon>metagenomes</taxon>
        <taxon>organismal metagenomes</taxon>
    </lineage>
</organism>
<sequence>MTNADVAAKQAHHEDKENTVWEMFTATEVKTDKDLSTILTGETVNPSGSKTILPGVPTPDVPSSNKEVEPAIDKTPYSNPEEANKRAMDTGVQKPVSAPPPPKKPLSHRVSKPASTPHPVPKQKDGKQSGEEIWGPRAPKLDPNQPRPSDSGNGKHGGVYPHIYGPDSLDPPGGKDGGGDSSNPPPFDYLPAAEFPAGPLQPSPYLNDFSKMLKT</sequence>
<accession>A0A6C0B0S3</accession>
<dbReference type="AlphaFoldDB" id="A0A6C0B0S3"/>
<proteinExistence type="predicted"/>
<reference evidence="2" key="1">
    <citation type="journal article" date="2020" name="Nature">
        <title>Giant virus diversity and host interactions through global metagenomics.</title>
        <authorList>
            <person name="Schulz F."/>
            <person name="Roux S."/>
            <person name="Paez-Espino D."/>
            <person name="Jungbluth S."/>
            <person name="Walsh D.A."/>
            <person name="Denef V.J."/>
            <person name="McMahon K.D."/>
            <person name="Konstantinidis K.T."/>
            <person name="Eloe-Fadrosh E.A."/>
            <person name="Kyrpides N.C."/>
            <person name="Woyke T."/>
        </authorList>
    </citation>
    <scope>NUCLEOTIDE SEQUENCE</scope>
    <source>
        <strain evidence="2">GVMAG-M-3300009185-36</strain>
    </source>
</reference>
<feature type="region of interest" description="Disordered" evidence="1">
    <location>
        <begin position="38"/>
        <end position="215"/>
    </location>
</feature>
<dbReference type="EMBL" id="MN739048">
    <property type="protein sequence ID" value="QHS85807.1"/>
    <property type="molecule type" value="Genomic_DNA"/>
</dbReference>